<dbReference type="Gene3D" id="2.40.70.10">
    <property type="entry name" value="Acid Proteases"/>
    <property type="match status" value="1"/>
</dbReference>
<dbReference type="GO" id="GO:0004190">
    <property type="term" value="F:aspartic-type endopeptidase activity"/>
    <property type="evidence" value="ECO:0007669"/>
    <property type="project" value="InterPro"/>
</dbReference>
<proteinExistence type="predicted"/>
<dbReference type="AlphaFoldDB" id="A0AAN6G784"/>
<gene>
    <name evidence="3" type="ORF">OC842_008004</name>
</gene>
<keyword evidence="1" id="KW-0378">Hydrolase</keyword>
<feature type="domain" description="Peptidase A2" evidence="2">
    <location>
        <begin position="31"/>
        <end position="67"/>
    </location>
</feature>
<organism evidence="3 4">
    <name type="scientific">Tilletia horrida</name>
    <dbReference type="NCBI Taxonomy" id="155126"/>
    <lineage>
        <taxon>Eukaryota</taxon>
        <taxon>Fungi</taxon>
        <taxon>Dikarya</taxon>
        <taxon>Basidiomycota</taxon>
        <taxon>Ustilaginomycotina</taxon>
        <taxon>Exobasidiomycetes</taxon>
        <taxon>Tilletiales</taxon>
        <taxon>Tilletiaceae</taxon>
        <taxon>Tilletia</taxon>
    </lineage>
</organism>
<accession>A0AAN6G784</accession>
<evidence type="ECO:0000313" key="4">
    <source>
        <dbReference type="Proteomes" id="UP001176521"/>
    </source>
</evidence>
<reference evidence="3" key="1">
    <citation type="journal article" date="2023" name="PhytoFront">
        <title>Draft Genome Resources of Seven Strains of Tilletia horrida, Causal Agent of Kernel Smut of Rice.</title>
        <authorList>
            <person name="Khanal S."/>
            <person name="Antony Babu S."/>
            <person name="Zhou X.G."/>
        </authorList>
    </citation>
    <scope>NUCLEOTIDE SEQUENCE</scope>
    <source>
        <strain evidence="3">TX3</strain>
    </source>
</reference>
<dbReference type="CDD" id="cd00303">
    <property type="entry name" value="retropepsin_like"/>
    <property type="match status" value="1"/>
</dbReference>
<comment type="caution">
    <text evidence="3">The sequence shown here is derived from an EMBL/GenBank/DDBJ whole genome shotgun (WGS) entry which is preliminary data.</text>
</comment>
<evidence type="ECO:0000313" key="3">
    <source>
        <dbReference type="EMBL" id="KAK0517776.1"/>
    </source>
</evidence>
<evidence type="ECO:0000259" key="2">
    <source>
        <dbReference type="PROSITE" id="PS50175"/>
    </source>
</evidence>
<feature type="non-terminal residue" evidence="3">
    <location>
        <position position="1"/>
    </location>
</feature>
<evidence type="ECO:0000256" key="1">
    <source>
        <dbReference type="ARBA" id="ARBA00022801"/>
    </source>
</evidence>
<sequence>PGPDVGTGTAYRHHVPLTTHIKVNDCEGKPLSSLLDTGASLSIIDRNLLETLGGSVKGGPMPVHGLGDATTLGWSTITFFVDARDQSGRAVQMECVLDFHVLEAFGPGLCLGQDFINTHGVVINSRAGTAAVTGDGGSLTFTVREHMPTPYAKEAVLCVSADTVVPARSHAWVAVDVSSLAPALDYTVYPRLSVTEDESVRLAGPVALLNASTKHILLTNVGTSDAVLERRTPVADALAAQAGDFHLQTAEHFTLGAEPPAAQLHTSAPPTTAAAHTEVDLTPLSLYDDGDACPEAPPDTSTVPANALVDDAFKVGVNSSNATASAFQCGCTPAAEFGGVAYRRRTIPAIGNTYSS</sequence>
<dbReference type="InterPro" id="IPR021109">
    <property type="entry name" value="Peptidase_aspartic_dom_sf"/>
</dbReference>
<feature type="non-terminal residue" evidence="3">
    <location>
        <position position="356"/>
    </location>
</feature>
<dbReference type="SUPFAM" id="SSF50630">
    <property type="entry name" value="Acid proteases"/>
    <property type="match status" value="1"/>
</dbReference>
<dbReference type="PROSITE" id="PS50175">
    <property type="entry name" value="ASP_PROT_RETROV"/>
    <property type="match status" value="1"/>
</dbReference>
<protein>
    <recommendedName>
        <fullName evidence="2">Peptidase A2 domain-containing protein</fullName>
    </recommendedName>
</protein>
<dbReference type="GO" id="GO:0006508">
    <property type="term" value="P:proteolysis"/>
    <property type="evidence" value="ECO:0007669"/>
    <property type="project" value="InterPro"/>
</dbReference>
<dbReference type="InterPro" id="IPR001995">
    <property type="entry name" value="Peptidase_A2_cat"/>
</dbReference>
<dbReference type="EMBL" id="JAPDMQ010001627">
    <property type="protein sequence ID" value="KAK0517776.1"/>
    <property type="molecule type" value="Genomic_DNA"/>
</dbReference>
<name>A0AAN6G784_9BASI</name>
<keyword evidence="4" id="KW-1185">Reference proteome</keyword>
<dbReference type="Proteomes" id="UP001176521">
    <property type="component" value="Unassembled WGS sequence"/>
</dbReference>
<dbReference type="Pfam" id="PF13650">
    <property type="entry name" value="Asp_protease_2"/>
    <property type="match status" value="1"/>
</dbReference>